<evidence type="ECO:0000256" key="3">
    <source>
        <dbReference type="ARBA" id="ARBA00022692"/>
    </source>
</evidence>
<dbReference type="Gene3D" id="2.40.128.330">
    <property type="match status" value="2"/>
</dbReference>
<dbReference type="PANTHER" id="PTHR13890">
    <property type="entry name" value="RNA SPLICING PROTEIN MRS2, MITOCHONDRIAL"/>
    <property type="match status" value="1"/>
</dbReference>
<dbReference type="GO" id="GO:0015095">
    <property type="term" value="F:magnesium ion transmembrane transporter activity"/>
    <property type="evidence" value="ECO:0007669"/>
    <property type="project" value="TreeGrafter"/>
</dbReference>
<feature type="transmembrane region" description="Helical" evidence="9">
    <location>
        <begin position="299"/>
        <end position="319"/>
    </location>
</feature>
<evidence type="ECO:0000256" key="5">
    <source>
        <dbReference type="ARBA" id="ARBA00022946"/>
    </source>
</evidence>
<feature type="transmembrane region" description="Helical" evidence="9">
    <location>
        <begin position="339"/>
        <end position="363"/>
    </location>
</feature>
<keyword evidence="2" id="KW-0813">Transport</keyword>
<feature type="transmembrane region" description="Helical" evidence="9">
    <location>
        <begin position="715"/>
        <end position="735"/>
    </location>
</feature>
<dbReference type="CDD" id="cd12823">
    <property type="entry name" value="Mrs2_Mfm1p-like"/>
    <property type="match status" value="2"/>
</dbReference>
<reference evidence="10" key="1">
    <citation type="submission" date="2013-12" db="EMBL/GenBank/DDBJ databases">
        <title>The Genome Sequence of Aphanomyces invadans NJM9701.</title>
        <authorList>
            <consortium name="The Broad Institute Genomics Platform"/>
            <person name="Russ C."/>
            <person name="Tyler B."/>
            <person name="van West P."/>
            <person name="Dieguez-Uribeondo J."/>
            <person name="Young S.K."/>
            <person name="Zeng Q."/>
            <person name="Gargeya S."/>
            <person name="Fitzgerald M."/>
            <person name="Abouelleil A."/>
            <person name="Alvarado L."/>
            <person name="Chapman S.B."/>
            <person name="Gainer-Dewar J."/>
            <person name="Goldberg J."/>
            <person name="Griggs A."/>
            <person name="Gujja S."/>
            <person name="Hansen M."/>
            <person name="Howarth C."/>
            <person name="Imamovic A."/>
            <person name="Ireland A."/>
            <person name="Larimer J."/>
            <person name="McCowan C."/>
            <person name="Murphy C."/>
            <person name="Pearson M."/>
            <person name="Poon T.W."/>
            <person name="Priest M."/>
            <person name="Roberts A."/>
            <person name="Saif S."/>
            <person name="Shea T."/>
            <person name="Sykes S."/>
            <person name="Wortman J."/>
            <person name="Nusbaum C."/>
            <person name="Birren B."/>
        </authorList>
    </citation>
    <scope>NUCLEOTIDE SEQUENCE [LARGE SCALE GENOMIC DNA]</scope>
    <source>
        <strain evidence="10">NJM9701</strain>
    </source>
</reference>
<evidence type="ECO:0008006" key="11">
    <source>
        <dbReference type="Google" id="ProtNLM"/>
    </source>
</evidence>
<dbReference type="EMBL" id="KI913956">
    <property type="protein sequence ID" value="ETW05822.1"/>
    <property type="molecule type" value="Genomic_DNA"/>
</dbReference>
<dbReference type="GeneID" id="20080550"/>
<protein>
    <recommendedName>
        <fullName evidence="11">Magnesium transporter</fullName>
    </recommendedName>
</protein>
<evidence type="ECO:0000256" key="2">
    <source>
        <dbReference type="ARBA" id="ARBA00022448"/>
    </source>
</evidence>
<keyword evidence="8 9" id="KW-0472">Membrane</keyword>
<keyword evidence="3 9" id="KW-0812">Transmembrane</keyword>
<evidence type="ECO:0000256" key="7">
    <source>
        <dbReference type="ARBA" id="ARBA00023065"/>
    </source>
</evidence>
<dbReference type="InterPro" id="IPR039204">
    <property type="entry name" value="MRS2-like"/>
</dbReference>
<name>A0A024UIY7_9STRA</name>
<proteinExistence type="predicted"/>
<evidence type="ECO:0000256" key="9">
    <source>
        <dbReference type="SAM" id="Phobius"/>
    </source>
</evidence>
<evidence type="ECO:0000256" key="8">
    <source>
        <dbReference type="ARBA" id="ARBA00023136"/>
    </source>
</evidence>
<keyword evidence="4" id="KW-0460">Magnesium</keyword>
<dbReference type="AlphaFoldDB" id="A0A024UIY7"/>
<keyword evidence="5" id="KW-0809">Transit peptide</keyword>
<dbReference type="OrthoDB" id="10251508at2759"/>
<gene>
    <name evidence="10" type="ORF">H310_03500</name>
</gene>
<dbReference type="RefSeq" id="XP_008865599.1">
    <property type="nucleotide sequence ID" value="XM_008867377.1"/>
</dbReference>
<dbReference type="PANTHER" id="PTHR13890:SF0">
    <property type="entry name" value="MAGNESIUM TRANSPORTER MRS2 HOMOLOG, MITOCHONDRIAL"/>
    <property type="match status" value="1"/>
</dbReference>
<evidence type="ECO:0000256" key="4">
    <source>
        <dbReference type="ARBA" id="ARBA00022842"/>
    </source>
</evidence>
<keyword evidence="6 9" id="KW-1133">Transmembrane helix</keyword>
<evidence type="ECO:0000313" key="10">
    <source>
        <dbReference type="EMBL" id="ETW05822.1"/>
    </source>
</evidence>
<sequence>MNGLLHEHLLGPEIIVDDGDSTTASVGGTKAASPGGRNLAWQFDMHGQWHRVYTTREAVLREVQGAASSSGNGTSFPSVQMRDIRQLDSAYSISDRPTILVRRQAILMNIDPIRAVIMRHRCIVFPGLQSDVSKLLEATFLAHLVESPDTPFEFTALEAVLSTITTWHATQVAQGQLEANVVLNTLDSADRPRDEFERLRVVQRRFDELKTRVQGIHSLLATFLDNDDDLHHLYLTKLHNDPMLYDDWRRFDADEATSLVEVYAQRTFTTLSAIVLQLTKANNTESSLHLKWTSKRNQLLLVDVPLKLLFVGMWIASFWTAAAAMNVESPWSNLDDGGLFFWCVFGGLALVGCGVFVAAVVYLRQRGIRVTFSAPMEVPSVAPTLASMLPTPGSGDVDVDSGRPALYFDATGTFSTQVVSRSEIFTRIQRAAADVPDVNDAPASDHPVDIPPVHMRDIRMLETALAVSNEPAVSVRQQAILINCDPIRAVIFRDSCLVLGPVAAVDSALVQRIQKSFHDRLCDATDAAVGFEFTALETILAAKCQLLADDLYKLGGIGRQQLEWMAADETNMSVLDNLRMVKNAMSDLELQVNAFRRMLMDILDSDEELHMLHLTKLHRDPALALDLFAFDTEEAESLLETYLQTNYSTGAAVELMLYNIQNTESIVLMKLDAKRNYLIVVDLLLTLATTAIAIPNFIVNAFAMNLVSGVKQLDGMFWTLIAVAAACPVVMYVAALRHLRKTGVNVTMPAK</sequence>
<evidence type="ECO:0000256" key="1">
    <source>
        <dbReference type="ARBA" id="ARBA00004141"/>
    </source>
</evidence>
<dbReference type="eggNOG" id="KOG2662">
    <property type="taxonomic scope" value="Eukaryota"/>
</dbReference>
<dbReference type="GO" id="GO:0016020">
    <property type="term" value="C:membrane"/>
    <property type="evidence" value="ECO:0007669"/>
    <property type="project" value="UniProtKB-SubCell"/>
</dbReference>
<dbReference type="Gene3D" id="1.20.58.340">
    <property type="entry name" value="Magnesium transport protein CorA, transmembrane region"/>
    <property type="match status" value="2"/>
</dbReference>
<accession>A0A024UIY7</accession>
<keyword evidence="7" id="KW-0406">Ion transport</keyword>
<comment type="subcellular location">
    <subcellularLocation>
        <location evidence="1">Membrane</location>
        <topology evidence="1">Multi-pass membrane protein</topology>
    </subcellularLocation>
</comment>
<dbReference type="VEuPathDB" id="FungiDB:H310_03500"/>
<dbReference type="Pfam" id="PF22099">
    <property type="entry name" value="MRS2-like"/>
    <property type="match status" value="2"/>
</dbReference>
<evidence type="ECO:0000256" key="6">
    <source>
        <dbReference type="ARBA" id="ARBA00022989"/>
    </source>
</evidence>
<feature type="transmembrane region" description="Helical" evidence="9">
    <location>
        <begin position="677"/>
        <end position="703"/>
    </location>
</feature>
<organism evidence="10">
    <name type="scientific">Aphanomyces invadans</name>
    <dbReference type="NCBI Taxonomy" id="157072"/>
    <lineage>
        <taxon>Eukaryota</taxon>
        <taxon>Sar</taxon>
        <taxon>Stramenopiles</taxon>
        <taxon>Oomycota</taxon>
        <taxon>Saprolegniomycetes</taxon>
        <taxon>Saprolegniales</taxon>
        <taxon>Verrucalvaceae</taxon>
        <taxon>Aphanomyces</taxon>
    </lineage>
</organism>